<sequence length="462" mass="51535">MDSLPVEVTGRILSCVASARHVVMASAISQKWQEAAKHHLRRLTFNGSDFSTQEDDDFSPSMCITNTVMRTSSLHELSISVEAYILSESEDESDEDDCEGEFMVELQAASVDVWIQHTKGTLRSLTIMNPITPPMNILEKLGNGESNLKQLEWGSAHIPVVNPAIHVFQSLSSLTLFGMQDWLAVSNLEALLLACPKLVSLSLVDVKLWEYLGRYNPPPMAVTLKSSSLKAVHIDQGFELIDDLILHIDCLESLSLEHVSFELVKLVQNSRHGGLQHLSIIEAHIWEMELGDLASGLYELRLHGRETLEADWKKLYPMFSRAINLRKLYLPSNTPNIDEFDVGFDKIAKSFPNLYLLGLNYRPGLRAFKAGGSAEALTFGSVTILELTSWKPNKEFAAWIAGFLEHCPNLKQLTTACKVSDLKPGDSGPQSAEFNKLMSQILQPYPHVATKYVLSLRSKVSR</sequence>
<dbReference type="AlphaFoldDB" id="A0A9D4VCP6"/>
<evidence type="ECO:0000313" key="1">
    <source>
        <dbReference type="EMBL" id="KAI5083644.1"/>
    </source>
</evidence>
<gene>
    <name evidence="1" type="ORF">GOP47_0003387</name>
</gene>
<organism evidence="1 2">
    <name type="scientific">Adiantum capillus-veneris</name>
    <name type="common">Maidenhair fern</name>
    <dbReference type="NCBI Taxonomy" id="13818"/>
    <lineage>
        <taxon>Eukaryota</taxon>
        <taxon>Viridiplantae</taxon>
        <taxon>Streptophyta</taxon>
        <taxon>Embryophyta</taxon>
        <taxon>Tracheophyta</taxon>
        <taxon>Polypodiopsida</taxon>
        <taxon>Polypodiidae</taxon>
        <taxon>Polypodiales</taxon>
        <taxon>Pteridineae</taxon>
        <taxon>Pteridaceae</taxon>
        <taxon>Vittarioideae</taxon>
        <taxon>Adiantum</taxon>
    </lineage>
</organism>
<dbReference type="Gene3D" id="3.80.10.10">
    <property type="entry name" value="Ribonuclease Inhibitor"/>
    <property type="match status" value="1"/>
</dbReference>
<comment type="caution">
    <text evidence="1">The sequence shown here is derived from an EMBL/GenBank/DDBJ whole genome shotgun (WGS) entry which is preliminary data.</text>
</comment>
<evidence type="ECO:0000313" key="2">
    <source>
        <dbReference type="Proteomes" id="UP000886520"/>
    </source>
</evidence>
<dbReference type="PANTHER" id="PTHR31639:SF256">
    <property type="entry name" value="OS07G0242900 PROTEIN"/>
    <property type="match status" value="1"/>
</dbReference>
<reference evidence="1" key="1">
    <citation type="submission" date="2021-01" db="EMBL/GenBank/DDBJ databases">
        <title>Adiantum capillus-veneris genome.</title>
        <authorList>
            <person name="Fang Y."/>
            <person name="Liao Q."/>
        </authorList>
    </citation>
    <scope>NUCLEOTIDE SEQUENCE</scope>
    <source>
        <strain evidence="1">H3</strain>
        <tissue evidence="1">Leaf</tissue>
    </source>
</reference>
<proteinExistence type="predicted"/>
<evidence type="ECO:0008006" key="3">
    <source>
        <dbReference type="Google" id="ProtNLM"/>
    </source>
</evidence>
<name>A0A9D4VCP6_ADICA</name>
<dbReference type="PANTHER" id="PTHR31639">
    <property type="entry name" value="F-BOX PROTEIN-LIKE"/>
    <property type="match status" value="1"/>
</dbReference>
<dbReference type="EMBL" id="JABFUD020000002">
    <property type="protein sequence ID" value="KAI5083644.1"/>
    <property type="molecule type" value="Genomic_DNA"/>
</dbReference>
<dbReference type="InterPro" id="IPR032675">
    <property type="entry name" value="LRR_dom_sf"/>
</dbReference>
<accession>A0A9D4VCP6</accession>
<dbReference type="Proteomes" id="UP000886520">
    <property type="component" value="Chromosome 3"/>
</dbReference>
<dbReference type="OrthoDB" id="10470659at2759"/>
<keyword evidence="2" id="KW-1185">Reference proteome</keyword>
<dbReference type="SUPFAM" id="SSF52047">
    <property type="entry name" value="RNI-like"/>
    <property type="match status" value="1"/>
</dbReference>
<protein>
    <recommendedName>
        <fullName evidence="3">F-box domain-containing protein</fullName>
    </recommendedName>
</protein>